<reference evidence="1 2" key="1">
    <citation type="submission" date="2014-11" db="EMBL/GenBank/DDBJ databases">
        <title>Complete genome sequence of Pseudomonas putida S12 including megaplasmid pTTS12.</title>
        <authorList>
            <person name="Kuepper J."/>
            <person name="Ruijssenaars H.J."/>
            <person name="Blank L.M."/>
            <person name="de Winde J.H."/>
            <person name="Wierckx N."/>
        </authorList>
    </citation>
    <scope>NUCLEOTIDE SEQUENCE [LARGE SCALE GENOMIC DNA]</scope>
    <source>
        <strain evidence="1 2">S12</strain>
    </source>
</reference>
<sequence length="94" mass="10736">MLSYQAAEIRLLEIDTQPGAANFRELLSTKHFTLSPNPSSNFHQLRNPIAARGNITSISIKQIIIYITPPDRRGDNTLDIIKNIQIFRQYISVR</sequence>
<evidence type="ECO:0000313" key="2">
    <source>
        <dbReference type="Proteomes" id="UP000017753"/>
    </source>
</evidence>
<organism evidence="1 2">
    <name type="scientific">Pseudomonas putida S12</name>
    <dbReference type="NCBI Taxonomy" id="1215087"/>
    <lineage>
        <taxon>Bacteria</taxon>
        <taxon>Pseudomonadati</taxon>
        <taxon>Pseudomonadota</taxon>
        <taxon>Gammaproteobacteria</taxon>
        <taxon>Pseudomonadales</taxon>
        <taxon>Pseudomonadaceae</taxon>
        <taxon>Pseudomonas</taxon>
    </lineage>
</organism>
<dbReference type="Proteomes" id="UP000017753">
    <property type="component" value="Chromosome"/>
</dbReference>
<reference evidence="1 2" key="2">
    <citation type="submission" date="2014-11" db="EMBL/GenBank/DDBJ databases">
        <title>Draft genome sequence of the solvent-tolerant Pseudomonas putida S12 including megaplasmid pTTS12.</title>
        <authorList>
            <person name="Wierckx N."/>
            <person name="Nijkamp J."/>
            <person name="Ballerstedt H."/>
            <person name="Siezen R.J."/>
            <person name="Wels M."/>
            <person name="de Ridder D."/>
            <person name="de Winde J.H."/>
            <person name="Ruijssenaars H.J."/>
        </authorList>
    </citation>
    <scope>NUCLEOTIDE SEQUENCE [LARGE SCALE GENOMIC DNA]</scope>
    <source>
        <strain evidence="1 2">S12</strain>
    </source>
</reference>
<dbReference type="EMBL" id="CP009974">
    <property type="protein sequence ID" value="AJA16014.1"/>
    <property type="molecule type" value="Genomic_DNA"/>
</dbReference>
<gene>
    <name evidence="1" type="ORF">RPPX_22660</name>
</gene>
<dbReference type="AlphaFoldDB" id="A0AA34WTD2"/>
<proteinExistence type="predicted"/>
<protein>
    <submittedName>
        <fullName evidence="1">Uncharacterized protein</fullName>
    </submittedName>
</protein>
<accession>A0AA34WTD2</accession>
<evidence type="ECO:0000313" key="1">
    <source>
        <dbReference type="EMBL" id="AJA16014.1"/>
    </source>
</evidence>
<name>A0AA34WTD2_PSEPU</name>